<comment type="caution">
    <text evidence="1">The sequence shown here is derived from an EMBL/GenBank/DDBJ whole genome shotgun (WGS) entry which is preliminary data.</text>
</comment>
<dbReference type="PANTHER" id="PTHR31649:SF1">
    <property type="entry name" value="FARNESOIC ACID O-METHYL TRANSFERASE DOMAIN-CONTAINING PROTEIN"/>
    <property type="match status" value="1"/>
</dbReference>
<evidence type="ECO:0000313" key="1">
    <source>
        <dbReference type="EMBL" id="MDC3988637.1"/>
    </source>
</evidence>
<dbReference type="Pfam" id="PF11901">
    <property type="entry name" value="DM9"/>
    <property type="match status" value="1"/>
</dbReference>
<dbReference type="Proteomes" id="UP001151081">
    <property type="component" value="Unassembled WGS sequence"/>
</dbReference>
<organism evidence="1 2">
    <name type="scientific">Polyangium jinanense</name>
    <dbReference type="NCBI Taxonomy" id="2829994"/>
    <lineage>
        <taxon>Bacteria</taxon>
        <taxon>Pseudomonadati</taxon>
        <taxon>Myxococcota</taxon>
        <taxon>Polyangia</taxon>
        <taxon>Polyangiales</taxon>
        <taxon>Polyangiaceae</taxon>
        <taxon>Polyangium</taxon>
    </lineage>
</organism>
<name>A0A9X3XE53_9BACT</name>
<evidence type="ECO:0000313" key="2">
    <source>
        <dbReference type="Proteomes" id="UP001151081"/>
    </source>
</evidence>
<protein>
    <submittedName>
        <fullName evidence="1">DUF3421 domain-containing protein</fullName>
    </submittedName>
</protein>
<proteinExistence type="predicted"/>
<dbReference type="SMART" id="SM00696">
    <property type="entry name" value="DM9"/>
    <property type="match status" value="2"/>
</dbReference>
<dbReference type="RefSeq" id="WP_272428385.1">
    <property type="nucleotide sequence ID" value="NZ_JAGTJJ010000078.1"/>
</dbReference>
<dbReference type="AlphaFoldDB" id="A0A9X3XE53"/>
<reference evidence="1 2" key="1">
    <citation type="submission" date="2021-04" db="EMBL/GenBank/DDBJ databases">
        <title>Genome analysis of Polyangium sp.</title>
        <authorList>
            <person name="Li Y."/>
            <person name="Wang J."/>
        </authorList>
    </citation>
    <scope>NUCLEOTIDE SEQUENCE [LARGE SCALE GENOMIC DNA]</scope>
    <source>
        <strain evidence="1 2">SDU14</strain>
    </source>
</reference>
<dbReference type="PANTHER" id="PTHR31649">
    <property type="entry name" value="AGAP009604-PA"/>
    <property type="match status" value="1"/>
</dbReference>
<gene>
    <name evidence="1" type="ORF">KEG57_49685</name>
</gene>
<dbReference type="EMBL" id="JAGTJJ010000078">
    <property type="protein sequence ID" value="MDC3988637.1"/>
    <property type="molecule type" value="Genomic_DNA"/>
</dbReference>
<keyword evidence="2" id="KW-1185">Reference proteome</keyword>
<sequence length="168" mass="17807">MQRKLVGGLALLAGLGASGLWLRSAIAQPEGFSWVFGMNGYVPAGAIPGGSEPGRVLYICHGWYEGGLHPGKIVGQNCNIGWGGREVLLNAYEVLVGDPGRVQWVDASNGWIPPGAVSGGYESGRPSLYICRAQYRGWQPGKVVGENCNFGYGGDEKLSPSYQVLTAH</sequence>
<dbReference type="InterPro" id="IPR006616">
    <property type="entry name" value="DM9_repeat"/>
</dbReference>
<accession>A0A9X3XE53</accession>